<evidence type="ECO:0000313" key="3">
    <source>
        <dbReference type="EMBL" id="KAK7030678.1"/>
    </source>
</evidence>
<protein>
    <recommendedName>
        <fullName evidence="2">DUF6534 domain-containing protein</fullName>
    </recommendedName>
</protein>
<feature type="domain" description="DUF6534" evidence="2">
    <location>
        <begin position="171"/>
        <end position="256"/>
    </location>
</feature>
<feature type="transmembrane region" description="Helical" evidence="1">
    <location>
        <begin position="161"/>
        <end position="185"/>
    </location>
</feature>
<keyword evidence="1" id="KW-1133">Transmembrane helix</keyword>
<gene>
    <name evidence="3" type="ORF">R3P38DRAFT_2929869</name>
</gene>
<keyword evidence="1" id="KW-0812">Transmembrane</keyword>
<dbReference type="InterPro" id="IPR045339">
    <property type="entry name" value="DUF6534"/>
</dbReference>
<feature type="transmembrane region" description="Helical" evidence="1">
    <location>
        <begin position="121"/>
        <end position="141"/>
    </location>
</feature>
<keyword evidence="1" id="KW-0472">Membrane</keyword>
<dbReference type="EMBL" id="JAWWNJ010000025">
    <property type="protein sequence ID" value="KAK7030678.1"/>
    <property type="molecule type" value="Genomic_DNA"/>
</dbReference>
<dbReference type="Proteomes" id="UP001362999">
    <property type="component" value="Unassembled WGS sequence"/>
</dbReference>
<evidence type="ECO:0000313" key="4">
    <source>
        <dbReference type="Proteomes" id="UP001362999"/>
    </source>
</evidence>
<comment type="caution">
    <text evidence="3">The sequence shown here is derived from an EMBL/GenBank/DDBJ whole genome shotgun (WGS) entry which is preliminary data.</text>
</comment>
<evidence type="ECO:0000256" key="1">
    <source>
        <dbReference type="SAM" id="Phobius"/>
    </source>
</evidence>
<dbReference type="PANTHER" id="PTHR40465">
    <property type="entry name" value="CHROMOSOME 1, WHOLE GENOME SHOTGUN SEQUENCE"/>
    <property type="match status" value="1"/>
</dbReference>
<keyword evidence="4" id="KW-1185">Reference proteome</keyword>
<sequence>MSEKIAEIGVLYAPFLGGMMVGCFLFGITISQSIIYFRNYKDDSLFLRALVASALLIDTFHFVMVAEGVHNWYLFCKLPQNYAGLAEFHWSLGASILATYLITSMVQALYIMRVYMLSKNWIISGFIGLLSVAQLAFGIFLWEELFETNSLAALHETRGQIGGSVELAATTLCDIAISAALWWYLHKGRTGFANTEKMIDKLILYMVNLGLLTSVASLLTLILWLVMPHSFAFVSLTLIRSKLYCNAMLVTLNYRQTVRTALHGGTTQQTTGRYFQDIDQVEMDSKVYKSSNSRH</sequence>
<dbReference type="Pfam" id="PF20152">
    <property type="entry name" value="DUF6534"/>
    <property type="match status" value="1"/>
</dbReference>
<feature type="transmembrane region" description="Helical" evidence="1">
    <location>
        <begin position="205"/>
        <end position="225"/>
    </location>
</feature>
<accession>A0AAW0BWV3</accession>
<dbReference type="AlphaFoldDB" id="A0AAW0BWV3"/>
<proteinExistence type="predicted"/>
<feature type="transmembrane region" description="Helical" evidence="1">
    <location>
        <begin position="88"/>
        <end position="109"/>
    </location>
</feature>
<evidence type="ECO:0000259" key="2">
    <source>
        <dbReference type="Pfam" id="PF20152"/>
    </source>
</evidence>
<dbReference type="PROSITE" id="PS51257">
    <property type="entry name" value="PROKAR_LIPOPROTEIN"/>
    <property type="match status" value="1"/>
</dbReference>
<feature type="transmembrane region" description="Helical" evidence="1">
    <location>
        <begin position="49"/>
        <end position="68"/>
    </location>
</feature>
<name>A0AAW0BWV3_9AGAR</name>
<organism evidence="3 4">
    <name type="scientific">Favolaschia claudopus</name>
    <dbReference type="NCBI Taxonomy" id="2862362"/>
    <lineage>
        <taxon>Eukaryota</taxon>
        <taxon>Fungi</taxon>
        <taxon>Dikarya</taxon>
        <taxon>Basidiomycota</taxon>
        <taxon>Agaricomycotina</taxon>
        <taxon>Agaricomycetes</taxon>
        <taxon>Agaricomycetidae</taxon>
        <taxon>Agaricales</taxon>
        <taxon>Marasmiineae</taxon>
        <taxon>Mycenaceae</taxon>
        <taxon>Favolaschia</taxon>
    </lineage>
</organism>
<dbReference type="PANTHER" id="PTHR40465:SF1">
    <property type="entry name" value="DUF6534 DOMAIN-CONTAINING PROTEIN"/>
    <property type="match status" value="1"/>
</dbReference>
<reference evidence="3 4" key="1">
    <citation type="journal article" date="2024" name="J Genomics">
        <title>Draft genome sequencing and assembly of Favolaschia claudopus CIRM-BRFM 2984 isolated from oak limbs.</title>
        <authorList>
            <person name="Navarro D."/>
            <person name="Drula E."/>
            <person name="Chaduli D."/>
            <person name="Cazenave R."/>
            <person name="Ahrendt S."/>
            <person name="Wang J."/>
            <person name="Lipzen A."/>
            <person name="Daum C."/>
            <person name="Barry K."/>
            <person name="Grigoriev I.V."/>
            <person name="Favel A."/>
            <person name="Rosso M.N."/>
            <person name="Martin F."/>
        </authorList>
    </citation>
    <scope>NUCLEOTIDE SEQUENCE [LARGE SCALE GENOMIC DNA]</scope>
    <source>
        <strain evidence="3 4">CIRM-BRFM 2984</strain>
    </source>
</reference>
<feature type="transmembrane region" description="Helical" evidence="1">
    <location>
        <begin position="12"/>
        <end position="37"/>
    </location>
</feature>